<comment type="subcellular location">
    <subcellularLocation>
        <location evidence="1">Membrane</location>
        <topology evidence="1">Multi-pass membrane protein</topology>
    </subcellularLocation>
</comment>
<feature type="transmembrane region" description="Helical" evidence="5">
    <location>
        <begin position="12"/>
        <end position="29"/>
    </location>
</feature>
<evidence type="ECO:0000313" key="6">
    <source>
        <dbReference type="EMBL" id="GAA1511540.1"/>
    </source>
</evidence>
<dbReference type="Proteomes" id="UP001500363">
    <property type="component" value="Unassembled WGS sequence"/>
</dbReference>
<organism evidence="6 7">
    <name type="scientific">Kribbella lupini</name>
    <dbReference type="NCBI Taxonomy" id="291602"/>
    <lineage>
        <taxon>Bacteria</taxon>
        <taxon>Bacillati</taxon>
        <taxon>Actinomycetota</taxon>
        <taxon>Actinomycetes</taxon>
        <taxon>Propionibacteriales</taxon>
        <taxon>Kribbellaceae</taxon>
        <taxon>Kribbella</taxon>
    </lineage>
</organism>
<dbReference type="PANTHER" id="PTHR33514">
    <property type="entry name" value="PROTEIN ABCI12, CHLOROPLASTIC"/>
    <property type="match status" value="1"/>
</dbReference>
<keyword evidence="4 5" id="KW-0472">Membrane</keyword>
<feature type="transmembrane region" description="Helical" evidence="5">
    <location>
        <begin position="300"/>
        <end position="318"/>
    </location>
</feature>
<feature type="transmembrane region" description="Helical" evidence="5">
    <location>
        <begin position="330"/>
        <end position="352"/>
    </location>
</feature>
<sequence length="365" mass="38148">MRAVHHLTLPRALHPGAWWLWALGLAVAASRTRNPVLLVLILAVAGFVVAARRSDAPWANSYLAFLKLGLVVIGVRVVLQALLSTRSQGNTLLFTLPQIPLPDWASGVKLGGEVTAEALVTALYDGGQLAVMLCCIGAANALASPRRLLKSLPGALYEMGVACVVALTFAPQLVTDARRIRGARRLRGRARGSFRTTAMPVLEGALDRSVELAAAMDSRGYGRTAHVPRRQRQITGASVLLGLLGIMLGVYSLLTDAMAAPAAGGALAFGVLLATGAMAVGRQRVTRTRYRPDPWALPEWLVIGSGALAAAALVIAAARGVEGLILPGPLVVPPVPLLPVIGILIGLAPAVAAPPLTRRRELVAA</sequence>
<comment type="caution">
    <text evidence="6">The sequence shown here is derived from an EMBL/GenBank/DDBJ whole genome shotgun (WGS) entry which is preliminary data.</text>
</comment>
<keyword evidence="3 5" id="KW-1133">Transmembrane helix</keyword>
<dbReference type="PANTHER" id="PTHR33514:SF15">
    <property type="entry name" value="COBALT TRANSPORT PROTEIN"/>
    <property type="match status" value="1"/>
</dbReference>
<name>A0ABP4KW81_9ACTN</name>
<feature type="transmembrane region" description="Helical" evidence="5">
    <location>
        <begin position="155"/>
        <end position="175"/>
    </location>
</feature>
<reference evidence="7" key="1">
    <citation type="journal article" date="2019" name="Int. J. Syst. Evol. Microbiol.">
        <title>The Global Catalogue of Microorganisms (GCM) 10K type strain sequencing project: providing services to taxonomists for standard genome sequencing and annotation.</title>
        <authorList>
            <consortium name="The Broad Institute Genomics Platform"/>
            <consortium name="The Broad Institute Genome Sequencing Center for Infectious Disease"/>
            <person name="Wu L."/>
            <person name="Ma J."/>
        </authorList>
    </citation>
    <scope>NUCLEOTIDE SEQUENCE [LARGE SCALE GENOMIC DNA]</scope>
    <source>
        <strain evidence="7">JCM 14303</strain>
    </source>
</reference>
<evidence type="ECO:0000256" key="3">
    <source>
        <dbReference type="ARBA" id="ARBA00022989"/>
    </source>
</evidence>
<protein>
    <submittedName>
        <fullName evidence="6">CbiQ family ECF transporter T component</fullName>
    </submittedName>
</protein>
<evidence type="ECO:0000256" key="5">
    <source>
        <dbReference type="SAM" id="Phobius"/>
    </source>
</evidence>
<accession>A0ABP4KW81</accession>
<dbReference type="RefSeq" id="WP_344168955.1">
    <property type="nucleotide sequence ID" value="NZ_BAAANC010000001.1"/>
</dbReference>
<dbReference type="Pfam" id="PF02361">
    <property type="entry name" value="CbiQ"/>
    <property type="match status" value="1"/>
</dbReference>
<keyword evidence="2 5" id="KW-0812">Transmembrane</keyword>
<evidence type="ECO:0000256" key="4">
    <source>
        <dbReference type="ARBA" id="ARBA00023136"/>
    </source>
</evidence>
<feature type="transmembrane region" description="Helical" evidence="5">
    <location>
        <begin position="260"/>
        <end position="280"/>
    </location>
</feature>
<feature type="transmembrane region" description="Helical" evidence="5">
    <location>
        <begin position="63"/>
        <end position="83"/>
    </location>
</feature>
<feature type="transmembrane region" description="Helical" evidence="5">
    <location>
        <begin position="35"/>
        <end position="51"/>
    </location>
</feature>
<evidence type="ECO:0000313" key="7">
    <source>
        <dbReference type="Proteomes" id="UP001500363"/>
    </source>
</evidence>
<keyword evidence="7" id="KW-1185">Reference proteome</keyword>
<proteinExistence type="predicted"/>
<dbReference type="EMBL" id="BAAANC010000001">
    <property type="protein sequence ID" value="GAA1511540.1"/>
    <property type="molecule type" value="Genomic_DNA"/>
</dbReference>
<feature type="transmembrane region" description="Helical" evidence="5">
    <location>
        <begin position="234"/>
        <end position="254"/>
    </location>
</feature>
<evidence type="ECO:0000256" key="2">
    <source>
        <dbReference type="ARBA" id="ARBA00022692"/>
    </source>
</evidence>
<gene>
    <name evidence="6" type="ORF">GCM10009741_06170</name>
</gene>
<dbReference type="CDD" id="cd16914">
    <property type="entry name" value="EcfT"/>
    <property type="match status" value="1"/>
</dbReference>
<dbReference type="InterPro" id="IPR003339">
    <property type="entry name" value="ABC/ECF_trnsptr_transmembrane"/>
</dbReference>
<evidence type="ECO:0000256" key="1">
    <source>
        <dbReference type="ARBA" id="ARBA00004141"/>
    </source>
</evidence>